<reference evidence="3 4" key="1">
    <citation type="submission" date="2020-02" db="EMBL/GenBank/DDBJ databases">
        <authorList>
            <person name="Dziuba M."/>
            <person name="Kuznetsov B."/>
            <person name="Mardanov A."/>
            <person name="Ravin N."/>
            <person name="Grouzdev D."/>
        </authorList>
    </citation>
    <scope>NUCLEOTIDE SEQUENCE [LARGE SCALE GENOMIC DNA]</scope>
    <source>
        <strain evidence="3 4">SpK</strain>
    </source>
</reference>
<dbReference type="RefSeq" id="WP_163676494.1">
    <property type="nucleotide sequence ID" value="NZ_JAAIYP010000033.1"/>
</dbReference>
<proteinExistence type="predicted"/>
<accession>A0A7C9QSP2</accession>
<evidence type="ECO:0000256" key="1">
    <source>
        <dbReference type="SAM" id="MobiDB-lite"/>
    </source>
</evidence>
<keyword evidence="2" id="KW-1133">Transmembrane helix</keyword>
<comment type="caution">
    <text evidence="3">The sequence shown here is derived from an EMBL/GenBank/DDBJ whole genome shotgun (WGS) entry which is preliminary data.</text>
</comment>
<dbReference type="Proteomes" id="UP000480684">
    <property type="component" value="Unassembled WGS sequence"/>
</dbReference>
<keyword evidence="4" id="KW-1185">Reference proteome</keyword>
<feature type="compositionally biased region" description="Basic and acidic residues" evidence="1">
    <location>
        <begin position="133"/>
        <end position="144"/>
    </location>
</feature>
<organism evidence="3 4">
    <name type="scientific">Magnetospirillum aberrantis SpK</name>
    <dbReference type="NCBI Taxonomy" id="908842"/>
    <lineage>
        <taxon>Bacteria</taxon>
        <taxon>Pseudomonadati</taxon>
        <taxon>Pseudomonadota</taxon>
        <taxon>Alphaproteobacteria</taxon>
        <taxon>Rhodospirillales</taxon>
        <taxon>Rhodospirillaceae</taxon>
        <taxon>Magnetospirillum</taxon>
    </lineage>
</organism>
<sequence length="151" mass="16841">MTNSKPWLWLLVASLAFNVYFGAVVGTHFFRDPRGPGPGPGPGRPGMMILDMAESLPEPDARILRQAYEAHKSQFPDEPGQPRGFERMREILAADPFDLEAFLKEESEFRANRAREGAVIGTILAEALPKMSAEGRKRLADHRPPPPPRPR</sequence>
<keyword evidence="2" id="KW-0812">Transmembrane</keyword>
<dbReference type="AlphaFoldDB" id="A0A7C9QSP2"/>
<protein>
    <submittedName>
        <fullName evidence="3">Periplasmic heavy metal sensor</fullName>
    </submittedName>
</protein>
<feature type="region of interest" description="Disordered" evidence="1">
    <location>
        <begin position="131"/>
        <end position="151"/>
    </location>
</feature>
<feature type="transmembrane region" description="Helical" evidence="2">
    <location>
        <begin position="6"/>
        <end position="30"/>
    </location>
</feature>
<evidence type="ECO:0000256" key="2">
    <source>
        <dbReference type="SAM" id="Phobius"/>
    </source>
</evidence>
<gene>
    <name evidence="3" type="ORF">G4223_06025</name>
</gene>
<name>A0A7C9QSP2_9PROT</name>
<dbReference type="InterPro" id="IPR025961">
    <property type="entry name" value="Metal_resist"/>
</dbReference>
<evidence type="ECO:0000313" key="4">
    <source>
        <dbReference type="Proteomes" id="UP000480684"/>
    </source>
</evidence>
<evidence type="ECO:0000313" key="3">
    <source>
        <dbReference type="EMBL" id="NFV79663.1"/>
    </source>
</evidence>
<dbReference type="Pfam" id="PF13801">
    <property type="entry name" value="Metal_resist"/>
    <property type="match status" value="1"/>
</dbReference>
<dbReference type="EMBL" id="JAAIYP010000033">
    <property type="protein sequence ID" value="NFV79663.1"/>
    <property type="molecule type" value="Genomic_DNA"/>
</dbReference>
<keyword evidence="2" id="KW-0472">Membrane</keyword>